<reference evidence="2 3" key="1">
    <citation type="submission" date="2019-02" db="EMBL/GenBank/DDBJ databases">
        <authorList>
            <person name="Li S.-H."/>
        </authorList>
    </citation>
    <scope>NUCLEOTIDE SEQUENCE [LARGE SCALE GENOMIC DNA]</scope>
    <source>
        <strain evidence="2 3">IMCC14385</strain>
    </source>
</reference>
<name>A0A5P9NGB4_9GAMM</name>
<organism evidence="2 3">
    <name type="scientific">Halioglobus maricola</name>
    <dbReference type="NCBI Taxonomy" id="2601894"/>
    <lineage>
        <taxon>Bacteria</taxon>
        <taxon>Pseudomonadati</taxon>
        <taxon>Pseudomonadota</taxon>
        <taxon>Gammaproteobacteria</taxon>
        <taxon>Cellvibrionales</taxon>
        <taxon>Halieaceae</taxon>
        <taxon>Halioglobus</taxon>
    </lineage>
</organism>
<dbReference type="KEGG" id="halc:EY643_02325"/>
<feature type="transmembrane region" description="Helical" evidence="1">
    <location>
        <begin position="44"/>
        <end position="62"/>
    </location>
</feature>
<dbReference type="InterPro" id="IPR019201">
    <property type="entry name" value="DUF2065"/>
</dbReference>
<dbReference type="EMBL" id="CP036422">
    <property type="protein sequence ID" value="QFU74579.1"/>
    <property type="molecule type" value="Genomic_DNA"/>
</dbReference>
<feature type="transmembrane region" description="Helical" evidence="1">
    <location>
        <begin position="6"/>
        <end position="24"/>
    </location>
</feature>
<keyword evidence="1" id="KW-0472">Membrane</keyword>
<gene>
    <name evidence="2" type="ORF">EY643_02325</name>
</gene>
<dbReference type="Pfam" id="PF09838">
    <property type="entry name" value="DUF2065"/>
    <property type="match status" value="1"/>
</dbReference>
<keyword evidence="3" id="KW-1185">Reference proteome</keyword>
<dbReference type="RefSeq" id="WP_152660691.1">
    <property type="nucleotide sequence ID" value="NZ_CP036422.1"/>
</dbReference>
<evidence type="ECO:0000313" key="3">
    <source>
        <dbReference type="Proteomes" id="UP000326287"/>
    </source>
</evidence>
<proteinExistence type="predicted"/>
<evidence type="ECO:0000313" key="2">
    <source>
        <dbReference type="EMBL" id="QFU74579.1"/>
    </source>
</evidence>
<dbReference type="Proteomes" id="UP000326287">
    <property type="component" value="Chromosome"/>
</dbReference>
<sequence>MDFWQVLPVALALVMIIEGAMPFISPNRWRNMLAMVAQMEDRVIRNIGLGSMLLGVVLLYVFN</sequence>
<evidence type="ECO:0000256" key="1">
    <source>
        <dbReference type="SAM" id="Phobius"/>
    </source>
</evidence>
<keyword evidence="1" id="KW-0812">Transmembrane</keyword>
<dbReference type="PANTHER" id="PTHR38602">
    <property type="entry name" value="INNER MEMBRANE PROTEIN-RELATED"/>
    <property type="match status" value="1"/>
</dbReference>
<protein>
    <submittedName>
        <fullName evidence="2">DUF2065 domain-containing protein</fullName>
    </submittedName>
</protein>
<keyword evidence="1" id="KW-1133">Transmembrane helix</keyword>
<dbReference type="AlphaFoldDB" id="A0A5P9NGB4"/>
<dbReference type="PANTHER" id="PTHR38602:SF1">
    <property type="entry name" value="INNER MEMBRANE PROTEIN"/>
    <property type="match status" value="1"/>
</dbReference>
<accession>A0A5P9NGB4</accession>
<dbReference type="OrthoDB" id="9182237at2"/>